<gene>
    <name evidence="3" type="ORF">MSP8886_01202</name>
</gene>
<evidence type="ECO:0000256" key="2">
    <source>
        <dbReference type="SAM" id="SignalP"/>
    </source>
</evidence>
<dbReference type="Proteomes" id="UP000092544">
    <property type="component" value="Unassembled WGS sequence"/>
</dbReference>
<comment type="similarity">
    <text evidence="1">Belongs to the Cu-Zn superoxide dismutase family.</text>
</comment>
<name>A0A1A8T7H1_9GAMM</name>
<organism evidence="3 4">
    <name type="scientific">Marinomonas spartinae</name>
    <dbReference type="NCBI Taxonomy" id="1792290"/>
    <lineage>
        <taxon>Bacteria</taxon>
        <taxon>Pseudomonadati</taxon>
        <taxon>Pseudomonadota</taxon>
        <taxon>Gammaproteobacteria</taxon>
        <taxon>Oceanospirillales</taxon>
        <taxon>Oceanospirillaceae</taxon>
        <taxon>Marinomonas</taxon>
    </lineage>
</organism>
<keyword evidence="4" id="KW-1185">Reference proteome</keyword>
<sequence>MMISCNRKMTILGAGLLASTLSFAVNAHSLHAKIDAYPGTKTTVTGHVSVHFDKKDMTVKYNLKGLKPVNDGGLHIHVGTSCKKADKVGGHYFSPKSGGDYWKSAQWVSDSKGRAKGSFRLISGLDYKANLGHAVVIHDASGARIGCGILEK</sequence>
<protein>
    <submittedName>
        <fullName evidence="3">Copper/zinc superoxide dismutase (SODC)</fullName>
    </submittedName>
</protein>
<dbReference type="SUPFAM" id="SSF49329">
    <property type="entry name" value="Cu,Zn superoxide dismutase-like"/>
    <property type="match status" value="1"/>
</dbReference>
<dbReference type="AlphaFoldDB" id="A0A1A8T7H1"/>
<dbReference type="GO" id="GO:0006801">
    <property type="term" value="P:superoxide metabolic process"/>
    <property type="evidence" value="ECO:0007669"/>
    <property type="project" value="InterPro"/>
</dbReference>
<feature type="signal peptide" evidence="2">
    <location>
        <begin position="1"/>
        <end position="24"/>
    </location>
</feature>
<dbReference type="Gene3D" id="2.60.40.200">
    <property type="entry name" value="Superoxide dismutase, copper/zinc binding domain"/>
    <property type="match status" value="1"/>
</dbReference>
<accession>A0A1A8T7H1</accession>
<proteinExistence type="inferred from homology"/>
<dbReference type="InterPro" id="IPR036423">
    <property type="entry name" value="SOD-like_Cu/Zn_dom_sf"/>
</dbReference>
<reference evidence="3 4" key="1">
    <citation type="submission" date="2016-06" db="EMBL/GenBank/DDBJ databases">
        <authorList>
            <person name="Kjaerup R.B."/>
            <person name="Dalgaard T.S."/>
            <person name="Juul-Madsen H.R."/>
        </authorList>
    </citation>
    <scope>NUCLEOTIDE SEQUENCE [LARGE SCALE GENOMIC DNA]</scope>
    <source>
        <strain evidence="3 4">CECT 8886</strain>
    </source>
</reference>
<evidence type="ECO:0000313" key="3">
    <source>
        <dbReference type="EMBL" id="SBS28506.1"/>
    </source>
</evidence>
<feature type="chain" id="PRO_5008378861" evidence="2">
    <location>
        <begin position="25"/>
        <end position="152"/>
    </location>
</feature>
<evidence type="ECO:0000256" key="1">
    <source>
        <dbReference type="ARBA" id="ARBA00010457"/>
    </source>
</evidence>
<evidence type="ECO:0000313" key="4">
    <source>
        <dbReference type="Proteomes" id="UP000092544"/>
    </source>
</evidence>
<dbReference type="RefSeq" id="WP_067013719.1">
    <property type="nucleotide sequence ID" value="NZ_FLOB01000002.1"/>
</dbReference>
<keyword evidence="2" id="KW-0732">Signal</keyword>
<dbReference type="GO" id="GO:0046872">
    <property type="term" value="F:metal ion binding"/>
    <property type="evidence" value="ECO:0007669"/>
    <property type="project" value="InterPro"/>
</dbReference>
<dbReference type="EMBL" id="FLOB01000002">
    <property type="protein sequence ID" value="SBS28506.1"/>
    <property type="molecule type" value="Genomic_DNA"/>
</dbReference>